<dbReference type="GO" id="GO:0004674">
    <property type="term" value="F:protein serine/threonine kinase activity"/>
    <property type="evidence" value="ECO:0007669"/>
    <property type="project" value="UniProtKB-KW"/>
</dbReference>
<evidence type="ECO:0000313" key="4">
    <source>
        <dbReference type="Proteomes" id="UP000193710"/>
    </source>
</evidence>
<sequence precursor="true">MSPLTDALRAVTAAVLMGGFAFAGATTATADPTSGSTADINTLASGLSKGYGLNNCIVQTAPSDALAYLLCGQSPDPGGPMLGKYFLFADRSALMNSFHGVIAGDAVSNCGDASSPTPWHQGSSTTNAGLVACGIFQNHAEVIWTNDPKNMLGVIRSSGNDVASVYKWWRDNG</sequence>
<keyword evidence="3" id="KW-0723">Serine/threonine-protein kinase</keyword>
<proteinExistence type="predicted"/>
<dbReference type="RefSeq" id="WP_036466417.1">
    <property type="nucleotide sequence ID" value="NZ_HG964446.1"/>
</dbReference>
<evidence type="ECO:0000313" key="3">
    <source>
        <dbReference type="EMBL" id="ORX03748.1"/>
    </source>
</evidence>
<keyword evidence="1" id="KW-0732">Signal</keyword>
<dbReference type="Proteomes" id="UP000193710">
    <property type="component" value="Unassembled WGS sequence"/>
</dbReference>
<reference evidence="3 4" key="3">
    <citation type="submission" date="2016-01" db="EMBL/GenBank/DDBJ databases">
        <title>The new phylogeny of the genus Mycobacterium.</title>
        <authorList>
            <person name="Tarcisio F."/>
            <person name="Conor M."/>
            <person name="Antonella G."/>
            <person name="Elisabetta G."/>
            <person name="Giulia F.S."/>
            <person name="Sara T."/>
            <person name="Anna F."/>
            <person name="Clotilde B."/>
            <person name="Roberto B."/>
            <person name="Veronica D.S."/>
            <person name="Fabio R."/>
            <person name="Monica P."/>
            <person name="Olivier J."/>
            <person name="Enrico T."/>
            <person name="Nicola S."/>
        </authorList>
    </citation>
    <scope>NUCLEOTIDE SEQUENCE [LARGE SCALE GENOMIC DNA]</scope>
    <source>
        <strain evidence="3 4">DSM 44626</strain>
    </source>
</reference>
<dbReference type="eggNOG" id="ENOG5031K4Z">
    <property type="taxonomic scope" value="Bacteria"/>
</dbReference>
<dbReference type="Proteomes" id="UP000028880">
    <property type="component" value="Unassembled WGS sequence"/>
</dbReference>
<feature type="chain" id="PRO_5039564180" evidence="1">
    <location>
        <begin position="24"/>
        <end position="173"/>
    </location>
</feature>
<keyword evidence="4" id="KW-1185">Reference proteome</keyword>
<dbReference type="HOGENOM" id="CLU_064859_1_0_11"/>
<gene>
    <name evidence="2" type="primary">pknH_2</name>
    <name evidence="3" type="ORF">AWC29_16910</name>
    <name evidence="2" type="ORF">BN973_01077</name>
</gene>
<reference evidence="2" key="2">
    <citation type="submission" date="2014-04" db="EMBL/GenBank/DDBJ databases">
        <authorList>
            <person name="Xu Y.W."/>
            <person name="Yang Q."/>
        </authorList>
    </citation>
    <scope>NUCLEOTIDE SEQUENCE</scope>
    <source>
        <strain evidence="2">DSM 44626</strain>
    </source>
</reference>
<dbReference type="AlphaFoldDB" id="A0A024JTR6"/>
<organism evidence="2">
    <name type="scientific">Mycobacterium triplex</name>
    <dbReference type="NCBI Taxonomy" id="47839"/>
    <lineage>
        <taxon>Bacteria</taxon>
        <taxon>Bacillati</taxon>
        <taxon>Actinomycetota</taxon>
        <taxon>Actinomycetes</taxon>
        <taxon>Mycobacteriales</taxon>
        <taxon>Mycobacteriaceae</taxon>
        <taxon>Mycobacterium</taxon>
        <taxon>Mycobacterium simiae complex</taxon>
    </lineage>
</organism>
<dbReference type="EMBL" id="LQPY01000021">
    <property type="protein sequence ID" value="ORX03748.1"/>
    <property type="molecule type" value="Genomic_DNA"/>
</dbReference>
<keyword evidence="2" id="KW-0808">Transferase</keyword>
<feature type="signal peptide" evidence="1">
    <location>
        <begin position="1"/>
        <end position="23"/>
    </location>
</feature>
<dbReference type="OrthoDB" id="5195851at2"/>
<accession>A0A024JTR6</accession>
<reference evidence="2" key="1">
    <citation type="journal article" date="2014" name="Genome Announc.">
        <title>Draft Genome Sequence of Mycobacterium triplex DSM 44626.</title>
        <authorList>
            <person name="Sassi M."/>
            <person name="Croce O."/>
            <person name="Robert C."/>
            <person name="Raoult D."/>
            <person name="Drancourt M."/>
        </authorList>
    </citation>
    <scope>NUCLEOTIDE SEQUENCE [LARGE SCALE GENOMIC DNA]</scope>
    <source>
        <strain evidence="2">DSM 44626</strain>
    </source>
</reference>
<keyword evidence="2" id="KW-0418">Kinase</keyword>
<protein>
    <submittedName>
        <fullName evidence="2">Ser/Thr protein kinase</fullName>
    </submittedName>
    <submittedName>
        <fullName evidence="3">Serine/threonine protein kinase</fullName>
    </submittedName>
</protein>
<name>A0A024JTR6_9MYCO</name>
<evidence type="ECO:0000313" key="2">
    <source>
        <dbReference type="EMBL" id="CDO86732.1"/>
    </source>
</evidence>
<dbReference type="EMBL" id="HG964446">
    <property type="protein sequence ID" value="CDO86732.1"/>
    <property type="molecule type" value="Genomic_DNA"/>
</dbReference>
<evidence type="ECO:0000256" key="1">
    <source>
        <dbReference type="SAM" id="SignalP"/>
    </source>
</evidence>